<reference evidence="15 16" key="1">
    <citation type="submission" date="2014-11" db="EMBL/GenBank/DDBJ databases">
        <title>Genomics and ecophysiology of heterotrophic nitrogen fixing bacteria isolated from estuarine surface water.</title>
        <authorList>
            <person name="Bentzon-Tilia M."/>
            <person name="Severin I."/>
            <person name="Hansen L.H."/>
            <person name="Riemann L."/>
        </authorList>
    </citation>
    <scope>NUCLEOTIDE SEQUENCE [LARGE SCALE GENOMIC DNA]</scope>
    <source>
        <strain evidence="15 16">BAL398</strain>
    </source>
</reference>
<dbReference type="PIRSF" id="PIRSF016636">
    <property type="entry name" value="AlgI_DltB"/>
    <property type="match status" value="1"/>
</dbReference>
<keyword evidence="10 13" id="KW-0472">Membrane</keyword>
<comment type="pathway">
    <text evidence="2">Glycan biosynthesis; alginate biosynthesis.</text>
</comment>
<accession>A0A0D7EX81</accession>
<comment type="similarity">
    <text evidence="3 13">Belongs to the membrane-bound acyltransferase family.</text>
</comment>
<dbReference type="OrthoDB" id="139172at2"/>
<evidence type="ECO:0000256" key="7">
    <source>
        <dbReference type="ARBA" id="ARBA00022692"/>
    </source>
</evidence>
<evidence type="ECO:0000256" key="10">
    <source>
        <dbReference type="ARBA" id="ARBA00023136"/>
    </source>
</evidence>
<keyword evidence="6 13" id="KW-0808">Transferase</keyword>
<gene>
    <name evidence="15" type="ORF">OO17_08170</name>
</gene>
<dbReference type="PIRSF" id="PIRSF500217">
    <property type="entry name" value="AlgI"/>
    <property type="match status" value="1"/>
</dbReference>
<name>A0A0D7EX81_RHOPL</name>
<evidence type="ECO:0000256" key="5">
    <source>
        <dbReference type="ARBA" id="ARBA00022475"/>
    </source>
</evidence>
<proteinExistence type="inferred from homology"/>
<comment type="subcellular location">
    <subcellularLocation>
        <location evidence="1">Cell membrane</location>
        <topology evidence="1">Multi-pass membrane protein</topology>
    </subcellularLocation>
</comment>
<evidence type="ECO:0000256" key="11">
    <source>
        <dbReference type="ARBA" id="ARBA00023315"/>
    </source>
</evidence>
<evidence type="ECO:0000256" key="2">
    <source>
        <dbReference type="ARBA" id="ARBA00005182"/>
    </source>
</evidence>
<keyword evidence="9 14" id="KW-1133">Transmembrane helix</keyword>
<keyword evidence="7 14" id="KW-0812">Transmembrane</keyword>
<evidence type="ECO:0000313" key="15">
    <source>
        <dbReference type="EMBL" id="KIZ45221.1"/>
    </source>
</evidence>
<dbReference type="Pfam" id="PF03062">
    <property type="entry name" value="MBOAT"/>
    <property type="match status" value="1"/>
</dbReference>
<protein>
    <recommendedName>
        <fullName evidence="4">Probable alginate O-acetylase AlgI</fullName>
    </recommendedName>
    <alternativeName>
        <fullName evidence="12">Alginate biosynthesis protein AlgI</fullName>
    </alternativeName>
</protein>
<dbReference type="InterPro" id="IPR024194">
    <property type="entry name" value="Ac/AlaTfrase_AlgI/DltB"/>
</dbReference>
<dbReference type="PATRIC" id="fig|1076.23.peg.920"/>
<dbReference type="PANTHER" id="PTHR13285:SF23">
    <property type="entry name" value="TEICHOIC ACID D-ALANYLTRANSFERASE"/>
    <property type="match status" value="1"/>
</dbReference>
<evidence type="ECO:0000313" key="16">
    <source>
        <dbReference type="Proteomes" id="UP000032515"/>
    </source>
</evidence>
<evidence type="ECO:0000256" key="1">
    <source>
        <dbReference type="ARBA" id="ARBA00004651"/>
    </source>
</evidence>
<evidence type="ECO:0000256" key="8">
    <source>
        <dbReference type="ARBA" id="ARBA00022841"/>
    </source>
</evidence>
<dbReference type="Proteomes" id="UP000032515">
    <property type="component" value="Unassembled WGS sequence"/>
</dbReference>
<keyword evidence="8" id="KW-0016">Alginate biosynthesis</keyword>
<dbReference type="AlphaFoldDB" id="A0A0D7EX81"/>
<sequence length="536" mass="59613">MLFNSYEFLVWFLPIVLGGFILIGGAGQSRLAALWVTCASLLFYGWWNPSYVPLLIGSMTVNYWLGSRLSANRSKGLLLFGVALNLALLGYYKYTGFALGAIDQALGLDWTIPHIALPLAISFFTFQQIAFLSDAYDGEAEEHNFLDYCLFITFFPHLIAGPITHHREMLPQFRGEGKFRPRPEHLAVGLTLFALGLFKKVGIADPFGEIARPVFSAAAGGAALHLTESWGGATAYALQIYFDFSGYTDMAIGLGIMFGIRLPQNFDSPYKARSIIEFWSRWHMTLTRFLTAYVYNPLVLRLTRARARAGLPLMRKGQATTGAFIVLVALPTILTMFLSGVWHGAGWQFVIFGLLHGCYLTVNHAWRATKRKLGWGDRQSRWRAAVAVLTTFACVTIALVFFRAADVPTALRLVAGMAGQNGLVVHPTLAGAPGLAQIVDLLGIRVSESAYFNSRQLAWVLLGLVIVWATPNTQQWMQRYSTALGQKLRPDWILSWLPGMVWRPTVVIGLLMGCVTTFSLMKTFSQAPTEFLYFQF</sequence>
<dbReference type="InterPro" id="IPR051085">
    <property type="entry name" value="MB_O-acyltransferase"/>
</dbReference>
<evidence type="ECO:0000256" key="9">
    <source>
        <dbReference type="ARBA" id="ARBA00022989"/>
    </source>
</evidence>
<feature type="transmembrane region" description="Helical" evidence="14">
    <location>
        <begin position="382"/>
        <end position="404"/>
    </location>
</feature>
<evidence type="ECO:0000256" key="4">
    <source>
        <dbReference type="ARBA" id="ARBA00016084"/>
    </source>
</evidence>
<feature type="transmembrane region" description="Helical" evidence="14">
    <location>
        <begin position="76"/>
        <end position="94"/>
    </location>
</feature>
<evidence type="ECO:0000256" key="12">
    <source>
        <dbReference type="ARBA" id="ARBA00031030"/>
    </source>
</evidence>
<feature type="transmembrane region" description="Helical" evidence="14">
    <location>
        <begin position="345"/>
        <end position="362"/>
    </location>
</feature>
<dbReference type="RefSeq" id="WP_044408410.1">
    <property type="nucleotide sequence ID" value="NZ_JXXE01000158.1"/>
</dbReference>
<evidence type="ECO:0000256" key="13">
    <source>
        <dbReference type="PIRNR" id="PIRNR016636"/>
    </source>
</evidence>
<feature type="transmembrane region" description="Helical" evidence="14">
    <location>
        <begin position="6"/>
        <end position="24"/>
    </location>
</feature>
<dbReference type="GO" id="GO:0016746">
    <property type="term" value="F:acyltransferase activity"/>
    <property type="evidence" value="ECO:0007669"/>
    <property type="project" value="UniProtKB-KW"/>
</dbReference>
<feature type="transmembrane region" description="Helical" evidence="14">
    <location>
        <begin position="145"/>
        <end position="164"/>
    </location>
</feature>
<feature type="transmembrane region" description="Helical" evidence="14">
    <location>
        <begin position="493"/>
        <end position="515"/>
    </location>
</feature>
<dbReference type="GO" id="GO:0005886">
    <property type="term" value="C:plasma membrane"/>
    <property type="evidence" value="ECO:0007669"/>
    <property type="project" value="UniProtKB-SubCell"/>
</dbReference>
<dbReference type="InterPro" id="IPR028362">
    <property type="entry name" value="AlgI"/>
</dbReference>
<organism evidence="15 16">
    <name type="scientific">Rhodopseudomonas palustris</name>
    <dbReference type="NCBI Taxonomy" id="1076"/>
    <lineage>
        <taxon>Bacteria</taxon>
        <taxon>Pseudomonadati</taxon>
        <taxon>Pseudomonadota</taxon>
        <taxon>Alphaproteobacteria</taxon>
        <taxon>Hyphomicrobiales</taxon>
        <taxon>Nitrobacteraceae</taxon>
        <taxon>Rhodopseudomonas</taxon>
    </lineage>
</organism>
<keyword evidence="5 13" id="KW-1003">Cell membrane</keyword>
<feature type="transmembrane region" description="Helical" evidence="14">
    <location>
        <begin position="456"/>
        <end position="473"/>
    </location>
</feature>
<comment type="caution">
    <text evidence="15">The sequence shown here is derived from an EMBL/GenBank/DDBJ whole genome shotgun (WGS) entry which is preliminary data.</text>
</comment>
<dbReference type="PANTHER" id="PTHR13285">
    <property type="entry name" value="ACYLTRANSFERASE"/>
    <property type="match status" value="1"/>
</dbReference>
<evidence type="ECO:0000256" key="3">
    <source>
        <dbReference type="ARBA" id="ARBA00010323"/>
    </source>
</evidence>
<evidence type="ECO:0000256" key="14">
    <source>
        <dbReference type="SAM" id="Phobius"/>
    </source>
</evidence>
<dbReference type="InterPro" id="IPR004299">
    <property type="entry name" value="MBOAT_fam"/>
</dbReference>
<evidence type="ECO:0000256" key="6">
    <source>
        <dbReference type="ARBA" id="ARBA00022679"/>
    </source>
</evidence>
<keyword evidence="11 13" id="KW-0012">Acyltransferase</keyword>
<feature type="transmembrane region" description="Helical" evidence="14">
    <location>
        <begin position="115"/>
        <end position="133"/>
    </location>
</feature>
<dbReference type="GO" id="GO:0042121">
    <property type="term" value="P:alginic acid biosynthetic process"/>
    <property type="evidence" value="ECO:0007669"/>
    <property type="project" value="UniProtKB-KW"/>
</dbReference>
<feature type="transmembrane region" description="Helical" evidence="14">
    <location>
        <begin position="240"/>
        <end position="262"/>
    </location>
</feature>
<dbReference type="EMBL" id="JXXE01000158">
    <property type="protein sequence ID" value="KIZ45221.1"/>
    <property type="molecule type" value="Genomic_DNA"/>
</dbReference>
<feature type="transmembrane region" description="Helical" evidence="14">
    <location>
        <begin position="424"/>
        <end position="444"/>
    </location>
</feature>
<feature type="transmembrane region" description="Helical" evidence="14">
    <location>
        <begin position="321"/>
        <end position="339"/>
    </location>
</feature>